<dbReference type="OrthoDB" id="166695at2"/>
<reference evidence="1 2" key="1">
    <citation type="journal article" date="2009" name="PLoS Genet.">
        <title>Localized plasticity in the streamlined genomes of vinyl chloride respiring Dehalococcoides.</title>
        <authorList>
            <person name="McMurdie P.J."/>
            <person name="Behrens S.F."/>
            <person name="Muller J.A."/>
            <person name="Goke J."/>
            <person name="Ritalahti K.M."/>
            <person name="Wagner R."/>
            <person name="Goltsman E."/>
            <person name="Lapidus A."/>
            <person name="Holmes S."/>
            <person name="Loffler F.E."/>
            <person name="Spormann A.M."/>
        </authorList>
    </citation>
    <scope>NUCLEOTIDE SEQUENCE [LARGE SCALE GENOMIC DNA]</scope>
    <source>
        <strain evidence="1 2">VS</strain>
    </source>
</reference>
<protein>
    <recommendedName>
        <fullName evidence="3">Lipoprotein</fullName>
    </recommendedName>
</protein>
<dbReference type="AlphaFoldDB" id="D2BG25"/>
<dbReference type="HOGENOM" id="CLU_1701362_0_0_0"/>
<sequence length="154" mass="17761">MIHKNVAKFSWRIFPCFLIVYLALITGCEQNQFQVISPEIPTVCLDSLVEIDRLILSESPLESEETTESLTVFNSGIRQIYCTFWLTDDLCCTVITLRLKDNAQVLFEWKMNGNQIGFPQTVIMEFETGLGTGQYLLEIYMDTKMRVNFELVIV</sequence>
<evidence type="ECO:0008006" key="3">
    <source>
        <dbReference type="Google" id="ProtNLM"/>
    </source>
</evidence>
<dbReference type="KEGG" id="dev:DhcVS_102"/>
<dbReference type="EMBL" id="CP001827">
    <property type="protein sequence ID" value="ACZ61275.1"/>
    <property type="molecule type" value="Genomic_DNA"/>
</dbReference>
<evidence type="ECO:0000313" key="1">
    <source>
        <dbReference type="EMBL" id="ACZ61275.1"/>
    </source>
</evidence>
<dbReference type="PROSITE" id="PS51257">
    <property type="entry name" value="PROKAR_LIPOPROTEIN"/>
    <property type="match status" value="1"/>
</dbReference>
<accession>D2BG25</accession>
<gene>
    <name evidence="1" type="ordered locus">DhcVS_102</name>
</gene>
<organism evidence="1 2">
    <name type="scientific">Dehalococcoides mccartyi (strain VS)</name>
    <dbReference type="NCBI Taxonomy" id="311424"/>
    <lineage>
        <taxon>Bacteria</taxon>
        <taxon>Bacillati</taxon>
        <taxon>Chloroflexota</taxon>
        <taxon>Dehalococcoidia</taxon>
        <taxon>Dehalococcoidales</taxon>
        <taxon>Dehalococcoidaceae</taxon>
        <taxon>Dehalococcoides</taxon>
    </lineage>
</organism>
<dbReference type="RefSeq" id="WP_012881451.1">
    <property type="nucleotide sequence ID" value="NC_013552.1"/>
</dbReference>
<dbReference type="Proteomes" id="UP000002506">
    <property type="component" value="Chromosome"/>
</dbReference>
<evidence type="ECO:0000313" key="2">
    <source>
        <dbReference type="Proteomes" id="UP000002506"/>
    </source>
</evidence>
<name>D2BG25_DEHMV</name>
<proteinExistence type="predicted"/>